<dbReference type="CDD" id="cd00996">
    <property type="entry name" value="PBP2_AatB_like"/>
    <property type="match status" value="1"/>
</dbReference>
<reference evidence="8" key="2">
    <citation type="submission" date="2021-04" db="EMBL/GenBank/DDBJ databases">
        <authorList>
            <person name="Gilroy R."/>
        </authorList>
    </citation>
    <scope>NUCLEOTIDE SEQUENCE</scope>
    <source>
        <strain evidence="8">CHK183-5548</strain>
    </source>
</reference>
<dbReference type="PANTHER" id="PTHR35936">
    <property type="entry name" value="MEMBRANE-BOUND LYTIC MUREIN TRANSGLYCOSYLASE F"/>
    <property type="match status" value="1"/>
</dbReference>
<evidence type="ECO:0000313" key="8">
    <source>
        <dbReference type="EMBL" id="HJC47861.1"/>
    </source>
</evidence>
<evidence type="ECO:0000256" key="1">
    <source>
        <dbReference type="ARBA" id="ARBA00004196"/>
    </source>
</evidence>
<keyword evidence="3 6" id="KW-0732">Signal</keyword>
<dbReference type="PROSITE" id="PS51257">
    <property type="entry name" value="PROKAR_LIPOPROTEIN"/>
    <property type="match status" value="1"/>
</dbReference>
<dbReference type="Proteomes" id="UP000823883">
    <property type="component" value="Unassembled WGS sequence"/>
</dbReference>
<organism evidence="8 9">
    <name type="scientific">Candidatus Lachnoclostridium pullistercoris</name>
    <dbReference type="NCBI Taxonomy" id="2838632"/>
    <lineage>
        <taxon>Bacteria</taxon>
        <taxon>Bacillati</taxon>
        <taxon>Bacillota</taxon>
        <taxon>Clostridia</taxon>
        <taxon>Lachnospirales</taxon>
        <taxon>Lachnospiraceae</taxon>
    </lineage>
</organism>
<dbReference type="Gene3D" id="3.40.190.10">
    <property type="entry name" value="Periplasmic binding protein-like II"/>
    <property type="match status" value="2"/>
</dbReference>
<evidence type="ECO:0000259" key="7">
    <source>
        <dbReference type="SMART" id="SM00062"/>
    </source>
</evidence>
<dbReference type="GO" id="GO:0030313">
    <property type="term" value="C:cell envelope"/>
    <property type="evidence" value="ECO:0007669"/>
    <property type="project" value="UniProtKB-SubCell"/>
</dbReference>
<evidence type="ECO:0000256" key="6">
    <source>
        <dbReference type="SAM" id="SignalP"/>
    </source>
</evidence>
<sequence>MKKNLSAAAVLLMTAVLAGCGGSGASGESTAAAGSSEAAETEAAGQTAEEESGGQESDGKTTFTVGFDAELPPMGFIDDDGNYVGFDLDLAREAADRMGMEFVAQPILWDAKDMELDNGTIDCVWNGFTMTGREDEYTWTEPYMNNEQVFVVMADSGISNTSDLAGKVVEVQVDSAAETAINDDPDLKATFASVETTPNYNQAIMDLEMGAVDAVAMDSVVAKYLLTQRGTDAVILDDAISSEQYAVGFKLGNEELRDKVQAALEEMAADGTMAEISTEWFGSDITTIGK</sequence>
<comment type="subcellular location">
    <subcellularLocation>
        <location evidence="1">Cell envelope</location>
    </subcellularLocation>
</comment>
<dbReference type="SUPFAM" id="SSF53850">
    <property type="entry name" value="Periplasmic binding protein-like II"/>
    <property type="match status" value="1"/>
</dbReference>
<feature type="signal peptide" evidence="6">
    <location>
        <begin position="1"/>
        <end position="18"/>
    </location>
</feature>
<evidence type="ECO:0000256" key="3">
    <source>
        <dbReference type="ARBA" id="ARBA00022729"/>
    </source>
</evidence>
<feature type="region of interest" description="Disordered" evidence="5">
    <location>
        <begin position="26"/>
        <end position="63"/>
    </location>
</feature>
<reference evidence="8" key="1">
    <citation type="journal article" date="2021" name="PeerJ">
        <title>Extensive microbial diversity within the chicken gut microbiome revealed by metagenomics and culture.</title>
        <authorList>
            <person name="Gilroy R."/>
            <person name="Ravi A."/>
            <person name="Getino M."/>
            <person name="Pursley I."/>
            <person name="Horton D.L."/>
            <person name="Alikhan N.F."/>
            <person name="Baker D."/>
            <person name="Gharbi K."/>
            <person name="Hall N."/>
            <person name="Watson M."/>
            <person name="Adriaenssens E.M."/>
            <person name="Foster-Nyarko E."/>
            <person name="Jarju S."/>
            <person name="Secka A."/>
            <person name="Antonio M."/>
            <person name="Oren A."/>
            <person name="Chaudhuri R.R."/>
            <person name="La Ragione R."/>
            <person name="Hildebrand F."/>
            <person name="Pallen M.J."/>
        </authorList>
    </citation>
    <scope>NUCLEOTIDE SEQUENCE</scope>
    <source>
        <strain evidence="8">CHK183-5548</strain>
    </source>
</reference>
<evidence type="ECO:0000256" key="4">
    <source>
        <dbReference type="RuleBase" id="RU003744"/>
    </source>
</evidence>
<evidence type="ECO:0000256" key="5">
    <source>
        <dbReference type="SAM" id="MobiDB-lite"/>
    </source>
</evidence>
<dbReference type="InterPro" id="IPR018313">
    <property type="entry name" value="SBP_3_CS"/>
</dbReference>
<dbReference type="PROSITE" id="PS01039">
    <property type="entry name" value="SBP_BACTERIAL_3"/>
    <property type="match status" value="1"/>
</dbReference>
<protein>
    <submittedName>
        <fullName evidence="8">Amino acid ABC transporter substrate-binding protein</fullName>
    </submittedName>
</protein>
<dbReference type="SMART" id="SM00062">
    <property type="entry name" value="PBPb"/>
    <property type="match status" value="1"/>
</dbReference>
<proteinExistence type="inferred from homology"/>
<dbReference type="PANTHER" id="PTHR35936:SF19">
    <property type="entry name" value="AMINO-ACID-BINDING PROTEIN YXEM-RELATED"/>
    <property type="match status" value="1"/>
</dbReference>
<comment type="caution">
    <text evidence="8">The sequence shown here is derived from an EMBL/GenBank/DDBJ whole genome shotgun (WGS) entry which is preliminary data.</text>
</comment>
<comment type="similarity">
    <text evidence="2 4">Belongs to the bacterial solute-binding protein 3 family.</text>
</comment>
<dbReference type="Pfam" id="PF00497">
    <property type="entry name" value="SBP_bac_3"/>
    <property type="match status" value="1"/>
</dbReference>
<gene>
    <name evidence="8" type="ORF">IAA04_07400</name>
</gene>
<feature type="compositionally biased region" description="Low complexity" evidence="5">
    <location>
        <begin position="26"/>
        <end position="47"/>
    </location>
</feature>
<name>A0A9D2PD61_9FIRM</name>
<evidence type="ECO:0000256" key="2">
    <source>
        <dbReference type="ARBA" id="ARBA00010333"/>
    </source>
</evidence>
<evidence type="ECO:0000313" key="9">
    <source>
        <dbReference type="Proteomes" id="UP000823883"/>
    </source>
</evidence>
<dbReference type="EMBL" id="DWWL01000046">
    <property type="protein sequence ID" value="HJC47861.1"/>
    <property type="molecule type" value="Genomic_DNA"/>
</dbReference>
<accession>A0A9D2PD61</accession>
<dbReference type="AlphaFoldDB" id="A0A9D2PD61"/>
<feature type="domain" description="Solute-binding protein family 3/N-terminal" evidence="7">
    <location>
        <begin position="62"/>
        <end position="284"/>
    </location>
</feature>
<dbReference type="InterPro" id="IPR001638">
    <property type="entry name" value="Solute-binding_3/MltF_N"/>
</dbReference>
<feature type="chain" id="PRO_5038910377" evidence="6">
    <location>
        <begin position="19"/>
        <end position="290"/>
    </location>
</feature>